<protein>
    <submittedName>
        <fullName evidence="1">Uncharacterized protein</fullName>
    </submittedName>
</protein>
<keyword evidence="2" id="KW-1185">Reference proteome</keyword>
<dbReference type="EMBL" id="JACHGY010000001">
    <property type="protein sequence ID" value="MBB6429795.1"/>
    <property type="molecule type" value="Genomic_DNA"/>
</dbReference>
<reference evidence="1 2" key="1">
    <citation type="submission" date="2020-08" db="EMBL/GenBank/DDBJ databases">
        <title>Genomic Encyclopedia of Type Strains, Phase IV (KMG-IV): sequencing the most valuable type-strain genomes for metagenomic binning, comparative biology and taxonomic classification.</title>
        <authorList>
            <person name="Goeker M."/>
        </authorList>
    </citation>
    <scope>NUCLEOTIDE SEQUENCE [LARGE SCALE GENOMIC DNA]</scope>
    <source>
        <strain evidence="1 2">DSM 103725</strain>
    </source>
</reference>
<proteinExistence type="predicted"/>
<gene>
    <name evidence="1" type="ORF">HNQ40_001601</name>
</gene>
<name>A0A7X0LJV9_9BACT</name>
<dbReference type="Proteomes" id="UP000541810">
    <property type="component" value="Unassembled WGS sequence"/>
</dbReference>
<evidence type="ECO:0000313" key="1">
    <source>
        <dbReference type="EMBL" id="MBB6429795.1"/>
    </source>
</evidence>
<dbReference type="AlphaFoldDB" id="A0A7X0LJV9"/>
<organism evidence="1 2">
    <name type="scientific">Algisphaera agarilytica</name>
    <dbReference type="NCBI Taxonomy" id="1385975"/>
    <lineage>
        <taxon>Bacteria</taxon>
        <taxon>Pseudomonadati</taxon>
        <taxon>Planctomycetota</taxon>
        <taxon>Phycisphaerae</taxon>
        <taxon>Phycisphaerales</taxon>
        <taxon>Phycisphaeraceae</taxon>
        <taxon>Algisphaera</taxon>
    </lineage>
</organism>
<dbReference type="RefSeq" id="WP_184677357.1">
    <property type="nucleotide sequence ID" value="NZ_JACHGY010000001.1"/>
</dbReference>
<sequence length="191" mass="21189">MSLTLGLAVGCATSNDPAVQGNPAAITIADYPEAFQISAEVLRDAGFQVDRRDFRFGKVSTKPKGSPTLIEAWKPDNTYPDQSVRSTLGDLRRTVTVNFLPQNDAPHADAESAKRLVSTYDLRVEVLVERLQIPQRRMNGSTNGVVFADLAEVPEELQARGITQSYWEPIGRDVHLEQRLLQQILDRVEEG</sequence>
<comment type="caution">
    <text evidence="1">The sequence shown here is derived from an EMBL/GenBank/DDBJ whole genome shotgun (WGS) entry which is preliminary data.</text>
</comment>
<evidence type="ECO:0000313" key="2">
    <source>
        <dbReference type="Proteomes" id="UP000541810"/>
    </source>
</evidence>
<accession>A0A7X0LJV9</accession>